<keyword evidence="2" id="KW-0732">Signal</keyword>
<dbReference type="AlphaFoldDB" id="A0AAV6MNY6"/>
<organism evidence="3 4">
    <name type="scientific">Cucurbita argyrosperma subsp. sororia</name>
    <dbReference type="NCBI Taxonomy" id="37648"/>
    <lineage>
        <taxon>Eukaryota</taxon>
        <taxon>Viridiplantae</taxon>
        <taxon>Streptophyta</taxon>
        <taxon>Embryophyta</taxon>
        <taxon>Tracheophyta</taxon>
        <taxon>Spermatophyta</taxon>
        <taxon>Magnoliopsida</taxon>
        <taxon>eudicotyledons</taxon>
        <taxon>Gunneridae</taxon>
        <taxon>Pentapetalae</taxon>
        <taxon>rosids</taxon>
        <taxon>fabids</taxon>
        <taxon>Cucurbitales</taxon>
        <taxon>Cucurbitaceae</taxon>
        <taxon>Cucurbiteae</taxon>
        <taxon>Cucurbita</taxon>
    </lineage>
</organism>
<gene>
    <name evidence="3" type="ORF">SDJN03_17922</name>
</gene>
<evidence type="ECO:0000256" key="1">
    <source>
        <dbReference type="SAM" id="MobiDB-lite"/>
    </source>
</evidence>
<evidence type="ECO:0000256" key="2">
    <source>
        <dbReference type="SAM" id="SignalP"/>
    </source>
</evidence>
<comment type="caution">
    <text evidence="3">The sequence shown here is derived from an EMBL/GenBank/DDBJ whole genome shotgun (WGS) entry which is preliminary data.</text>
</comment>
<feature type="signal peptide" evidence="2">
    <location>
        <begin position="1"/>
        <end position="22"/>
    </location>
</feature>
<feature type="chain" id="PRO_5043921857" description="Anther-specific protein BCP1-like" evidence="2">
    <location>
        <begin position="23"/>
        <end position="108"/>
    </location>
</feature>
<keyword evidence="4" id="KW-1185">Reference proteome</keyword>
<sequence length="108" mass="10135">MARQFVVVVALVLFAVVGFASAAVPAETPKAGANKTEAPGADGKIGNTTDGAAAPGGSNDTVEGPVGGPGAAGASSGPAESPKSDASTVKFSFSAVGGVAAVAGVFLF</sequence>
<name>A0AAV6MNY6_9ROSI</name>
<accession>A0AAV6MNY6</accession>
<proteinExistence type="predicted"/>
<dbReference type="EMBL" id="JAGKQH010000012">
    <property type="protein sequence ID" value="KAG6585189.1"/>
    <property type="molecule type" value="Genomic_DNA"/>
</dbReference>
<protein>
    <recommendedName>
        <fullName evidence="5">Anther-specific protein BCP1-like</fullName>
    </recommendedName>
</protein>
<reference evidence="3 4" key="1">
    <citation type="journal article" date="2021" name="Hortic Res">
        <title>The domestication of Cucurbita argyrosperma as revealed by the genome of its wild relative.</title>
        <authorList>
            <person name="Barrera-Redondo J."/>
            <person name="Sanchez-de la Vega G."/>
            <person name="Aguirre-Liguori J.A."/>
            <person name="Castellanos-Morales G."/>
            <person name="Gutierrez-Guerrero Y.T."/>
            <person name="Aguirre-Dugua X."/>
            <person name="Aguirre-Planter E."/>
            <person name="Tenaillon M.I."/>
            <person name="Lira-Saade R."/>
            <person name="Eguiarte L.E."/>
        </authorList>
    </citation>
    <scope>NUCLEOTIDE SEQUENCE [LARGE SCALE GENOMIC DNA]</scope>
    <source>
        <strain evidence="3">JBR-2021</strain>
    </source>
</reference>
<feature type="compositionally biased region" description="Low complexity" evidence="1">
    <location>
        <begin position="72"/>
        <end position="81"/>
    </location>
</feature>
<evidence type="ECO:0000313" key="4">
    <source>
        <dbReference type="Proteomes" id="UP000685013"/>
    </source>
</evidence>
<feature type="non-terminal residue" evidence="3">
    <location>
        <position position="1"/>
    </location>
</feature>
<dbReference type="Proteomes" id="UP000685013">
    <property type="component" value="Chromosome 12"/>
</dbReference>
<evidence type="ECO:0000313" key="3">
    <source>
        <dbReference type="EMBL" id="KAG6585189.1"/>
    </source>
</evidence>
<feature type="region of interest" description="Disordered" evidence="1">
    <location>
        <begin position="26"/>
        <end position="85"/>
    </location>
</feature>
<evidence type="ECO:0008006" key="5">
    <source>
        <dbReference type="Google" id="ProtNLM"/>
    </source>
</evidence>